<dbReference type="InterPro" id="IPR004323">
    <property type="entry name" value="Ion_tolerance_CutA"/>
</dbReference>
<dbReference type="SUPFAM" id="SSF54913">
    <property type="entry name" value="GlnB-like"/>
    <property type="match status" value="1"/>
</dbReference>
<dbReference type="InterPro" id="IPR015867">
    <property type="entry name" value="N-reg_PII/ATP_PRibTrfase_C"/>
</dbReference>
<dbReference type="PANTHER" id="PTHR23419:SF8">
    <property type="entry name" value="FI09726P"/>
    <property type="match status" value="1"/>
</dbReference>
<reference evidence="3" key="1">
    <citation type="submission" date="2023-12" db="EMBL/GenBank/DDBJ databases">
        <title>Novel isolates from deep terrestrial aquifers shed light on the physiology and ecology of the class Limnochordia.</title>
        <authorList>
            <person name="Karnachuk O.V."/>
            <person name="Lukina A.P."/>
            <person name="Avakyan M.R."/>
            <person name="Kadnikov V."/>
            <person name="Begmatov S."/>
            <person name="Beletsky A.V."/>
            <person name="Mardanov A.V."/>
            <person name="Ravin N.V."/>
        </authorList>
    </citation>
    <scope>NUCLEOTIDE SEQUENCE [LARGE SCALE GENOMIC DNA]</scope>
    <source>
        <strain evidence="3">LN</strain>
    </source>
</reference>
<evidence type="ECO:0000313" key="3">
    <source>
        <dbReference type="Proteomes" id="UP001333102"/>
    </source>
</evidence>
<dbReference type="Proteomes" id="UP001333102">
    <property type="component" value="Chromosome"/>
</dbReference>
<organism evidence="2 3">
    <name type="scientific">Geochorda subterranea</name>
    <dbReference type="NCBI Taxonomy" id="3109564"/>
    <lineage>
        <taxon>Bacteria</taxon>
        <taxon>Bacillati</taxon>
        <taxon>Bacillota</taxon>
        <taxon>Limnochordia</taxon>
        <taxon>Limnochordales</taxon>
        <taxon>Geochordaceae</taxon>
        <taxon>Geochorda</taxon>
    </lineage>
</organism>
<proteinExistence type="inferred from homology"/>
<keyword evidence="3" id="KW-1185">Reference proteome</keyword>
<name>A0ABZ1BSX9_9FIRM</name>
<gene>
    <name evidence="2" type="primary">cutA</name>
    <name evidence="2" type="ORF">VLY81_03790</name>
</gene>
<sequence>MAPAYLVYITTADEEQARRIGRALVERKLAACVNIVPSIRSIYWWQGQMVDEGEALLLVKTLEGALDGIEQTVQELHSYTVPAISAVPVERLHGPYLRWMHEVMGFHDLPGA</sequence>
<protein>
    <submittedName>
        <fullName evidence="2">Divalent-cation tolerance protein CutA</fullName>
    </submittedName>
</protein>
<dbReference type="EMBL" id="CP141614">
    <property type="protein sequence ID" value="WRP15298.1"/>
    <property type="molecule type" value="Genomic_DNA"/>
</dbReference>
<dbReference type="InterPro" id="IPR011322">
    <property type="entry name" value="N-reg_PII-like_a/b"/>
</dbReference>
<accession>A0ABZ1BSX9</accession>
<dbReference type="RefSeq" id="WP_324669698.1">
    <property type="nucleotide sequence ID" value="NZ_CP141614.1"/>
</dbReference>
<dbReference type="Pfam" id="PF03091">
    <property type="entry name" value="CutA1"/>
    <property type="match status" value="1"/>
</dbReference>
<evidence type="ECO:0000313" key="2">
    <source>
        <dbReference type="EMBL" id="WRP15298.1"/>
    </source>
</evidence>
<dbReference type="Gene3D" id="3.30.70.120">
    <property type="match status" value="1"/>
</dbReference>
<evidence type="ECO:0000256" key="1">
    <source>
        <dbReference type="ARBA" id="ARBA00010169"/>
    </source>
</evidence>
<dbReference type="PANTHER" id="PTHR23419">
    <property type="entry name" value="DIVALENT CATION TOLERANCE CUTA-RELATED"/>
    <property type="match status" value="1"/>
</dbReference>
<comment type="similarity">
    <text evidence="1">Belongs to the CutA family.</text>
</comment>